<reference evidence="3 4" key="1">
    <citation type="submission" date="2018-09" db="EMBL/GenBank/DDBJ databases">
        <authorList>
            <person name="Livingstone P.G."/>
            <person name="Whitworth D.E."/>
        </authorList>
    </citation>
    <scope>NUCLEOTIDE SEQUENCE [LARGE SCALE GENOMIC DNA]</scope>
    <source>
        <strain evidence="3 4">CA031B</strain>
    </source>
</reference>
<dbReference type="InterPro" id="IPR013530">
    <property type="entry name" value="PAD_C"/>
</dbReference>
<dbReference type="Proteomes" id="UP000278907">
    <property type="component" value="Unassembled WGS sequence"/>
</dbReference>
<organism evidence="3 4">
    <name type="scientific">Corallococcus praedator</name>
    <dbReference type="NCBI Taxonomy" id="2316724"/>
    <lineage>
        <taxon>Bacteria</taxon>
        <taxon>Pseudomonadati</taxon>
        <taxon>Myxococcota</taxon>
        <taxon>Myxococcia</taxon>
        <taxon>Myxococcales</taxon>
        <taxon>Cystobacterineae</taxon>
        <taxon>Myxococcaceae</taxon>
        <taxon>Corallococcus</taxon>
    </lineage>
</organism>
<dbReference type="Gene3D" id="2.60.40.1700">
    <property type="entry name" value="Protein-arginine deiminase, central domain"/>
    <property type="match status" value="1"/>
</dbReference>
<dbReference type="Pfam" id="PF08527">
    <property type="entry name" value="PAD_M"/>
    <property type="match status" value="1"/>
</dbReference>
<protein>
    <recommendedName>
        <fullName evidence="5">Protein-arginine deiminase C-terminal domain-containing protein</fullName>
    </recommendedName>
</protein>
<feature type="domain" description="Protein-arginine deiminase C-terminal" evidence="1">
    <location>
        <begin position="243"/>
        <end position="459"/>
    </location>
</feature>
<comment type="caution">
    <text evidence="3">The sequence shown here is derived from an EMBL/GenBank/DDBJ whole genome shotgun (WGS) entry which is preliminary data.</text>
</comment>
<proteinExistence type="predicted"/>
<evidence type="ECO:0000259" key="2">
    <source>
        <dbReference type="Pfam" id="PF08527"/>
    </source>
</evidence>
<dbReference type="InterPro" id="IPR004303">
    <property type="entry name" value="PAD"/>
</dbReference>
<evidence type="ECO:0008006" key="5">
    <source>
        <dbReference type="Google" id="ProtNLM"/>
    </source>
</evidence>
<dbReference type="Gene3D" id="3.75.10.10">
    <property type="entry name" value="L-arginine/glycine Amidinotransferase, Chain A"/>
    <property type="match status" value="1"/>
</dbReference>
<feature type="domain" description="Protein-arginine deiminase (PAD) central" evidence="2">
    <location>
        <begin position="86"/>
        <end position="195"/>
    </location>
</feature>
<evidence type="ECO:0000313" key="3">
    <source>
        <dbReference type="EMBL" id="RKI12814.1"/>
    </source>
</evidence>
<dbReference type="SUPFAM" id="SSF110083">
    <property type="entry name" value="Peptidylarginine deiminase Pad4, middle domain"/>
    <property type="match status" value="1"/>
</dbReference>
<dbReference type="InterPro" id="IPR013733">
    <property type="entry name" value="Prot_Arg_deaminase_cen_dom"/>
</dbReference>
<name>A0ABX9QMB6_9BACT</name>
<dbReference type="EMBL" id="RAWI01000045">
    <property type="protein sequence ID" value="RKI12814.1"/>
    <property type="molecule type" value="Genomic_DNA"/>
</dbReference>
<dbReference type="RefSeq" id="WP_120583318.1">
    <property type="nucleotide sequence ID" value="NZ_RAWI01000045.1"/>
</dbReference>
<dbReference type="InterPro" id="IPR036556">
    <property type="entry name" value="PAD_central_sf"/>
</dbReference>
<dbReference type="Pfam" id="PF03068">
    <property type="entry name" value="PAD"/>
    <property type="match status" value="3"/>
</dbReference>
<dbReference type="SUPFAM" id="SSF55909">
    <property type="entry name" value="Pentein"/>
    <property type="match status" value="1"/>
</dbReference>
<feature type="domain" description="Protein-arginine deiminase C-terminal" evidence="1">
    <location>
        <begin position="669"/>
        <end position="719"/>
    </location>
</feature>
<feature type="domain" description="Protein-arginine deiminase C-terminal" evidence="1">
    <location>
        <begin position="557"/>
        <end position="643"/>
    </location>
</feature>
<sequence>MPRRVTVQLIDSQYDPVPGLRVVLVQTAERLQTNAEGEVTFTHVPDVATFEVFRGETRVAGHVAAQPLADGTTLVLRVGPQTVARLFLDADRDGTLTSEGLDRWDWGVGPGRKGAIILCNLDADGAIPQRADNSDEVINGGDDALDIAPLEVRRDGAHRPDATCTLSLENPRDIQRIRIFDGISAGARALIGPRNGHTCRLDLSRPVLRLGMEALRFDLTPDEQDIVLVLTTSAPEGTVVQRARVRVAPWMMQHHLEPPQTVYVVAGTTPRFDNTAFRSTLKAIVETRLGLSLVELPCIDGDRWGQDSLEFGSSNLPTHGLHAILGASRRVGLINHFAQRGRGPGVGFFGFAAEAESDMNKLGNLEVTPPVMDHKGRNFPFGRIYYGDGAGARRRLDPNVQAFLKAQRVQAPIVIDTGWLDVGHVDEILSFVPAEDGGWKLCLPSPLLALTLLEGVLKAEPNAVLLEGRSVQGVEGEGFEEPIQTTVAAFFKDGMGGGGARRPTGMPNMMMPPRREPMPVQRRPHPGLGSLSSVRRPGAMPSSVPFEGMGGGFPRGISEVPTLASVIAFNKRADEQLQKLVDQLKRDIGLRDEQILRIPVLYRQGKMKGLATLTANMVNMLVLERHCIMAKPFGPMLHANKVQSGPYGQLLVPHGIDRVLDVPAHGTFDLFEVYVKSLFRKHGLTAHTLDNWRAYHDKGGEVHCATNTRRGLTLKRWWEFAPEDALGLLPPLHTLRPSSLPLVRQLL</sequence>
<evidence type="ECO:0000313" key="4">
    <source>
        <dbReference type="Proteomes" id="UP000278907"/>
    </source>
</evidence>
<accession>A0ABX9QMB6</accession>
<gene>
    <name evidence="3" type="ORF">D7Y13_08730</name>
</gene>
<keyword evidence="4" id="KW-1185">Reference proteome</keyword>
<dbReference type="PANTHER" id="PTHR10837">
    <property type="entry name" value="PEPTIDYLARGININE DEIMINASE"/>
    <property type="match status" value="1"/>
</dbReference>
<dbReference type="PANTHER" id="PTHR10837:SF8">
    <property type="entry name" value="PROTEIN-ARGININE DEIMINASE"/>
    <property type="match status" value="1"/>
</dbReference>
<evidence type="ECO:0000259" key="1">
    <source>
        <dbReference type="Pfam" id="PF03068"/>
    </source>
</evidence>